<reference evidence="2" key="1">
    <citation type="submission" date="2020-01" db="EMBL/GenBank/DDBJ databases">
        <authorList>
            <person name="Seo Y.L."/>
        </authorList>
    </citation>
    <scope>NUCLEOTIDE SEQUENCE</scope>
    <source>
        <strain evidence="2">R11</strain>
    </source>
</reference>
<proteinExistence type="predicted"/>
<accession>A0A966DVZ3</accession>
<feature type="transmembrane region" description="Helical" evidence="1">
    <location>
        <begin position="14"/>
        <end position="31"/>
    </location>
</feature>
<keyword evidence="1" id="KW-1133">Transmembrane helix</keyword>
<dbReference type="AlphaFoldDB" id="A0A966DVZ3"/>
<organism evidence="2 3">
    <name type="scientific">Mucilaginibacter agri</name>
    <dbReference type="NCBI Taxonomy" id="2695265"/>
    <lineage>
        <taxon>Bacteria</taxon>
        <taxon>Pseudomonadati</taxon>
        <taxon>Bacteroidota</taxon>
        <taxon>Sphingobacteriia</taxon>
        <taxon>Sphingobacteriales</taxon>
        <taxon>Sphingobacteriaceae</taxon>
        <taxon>Mucilaginibacter</taxon>
    </lineage>
</organism>
<evidence type="ECO:0000313" key="3">
    <source>
        <dbReference type="Proteomes" id="UP000638732"/>
    </source>
</evidence>
<gene>
    <name evidence="2" type="ORF">GSY63_16535</name>
</gene>
<dbReference type="SUPFAM" id="SSF48695">
    <property type="entry name" value="Multiheme cytochromes"/>
    <property type="match status" value="1"/>
</dbReference>
<sequence length="210" mass="22958">MSAPLSSIATTKRVVLFTMVSFITVIIMQSFKTETSLKNDDTKPVKDSIGSVKAFMSVYKVLMSPRCMNCHPSGEAPLQGDDSHIHTMNIKRGTDGKGMYAARCSNCHQNENTAGLHMPPGNPKWGLPPAKMKMVFQGRTPHQLALQILDPKQNGGRTKAQLIDHMANDELVGWGWHPGDGRTLPPMSRSAFVAQVKLWIAKGAYAPSAN</sequence>
<keyword evidence="1" id="KW-0472">Membrane</keyword>
<evidence type="ECO:0000313" key="2">
    <source>
        <dbReference type="EMBL" id="NCD70974.1"/>
    </source>
</evidence>
<evidence type="ECO:0008006" key="4">
    <source>
        <dbReference type="Google" id="ProtNLM"/>
    </source>
</evidence>
<keyword evidence="3" id="KW-1185">Reference proteome</keyword>
<comment type="caution">
    <text evidence="2">The sequence shown here is derived from an EMBL/GenBank/DDBJ whole genome shotgun (WGS) entry which is preliminary data.</text>
</comment>
<dbReference type="EMBL" id="WWEO01000044">
    <property type="protein sequence ID" value="NCD70974.1"/>
    <property type="molecule type" value="Genomic_DNA"/>
</dbReference>
<name>A0A966DVZ3_9SPHI</name>
<protein>
    <recommendedName>
        <fullName evidence="4">Cytochrome c domain-containing protein</fullName>
    </recommendedName>
</protein>
<evidence type="ECO:0000256" key="1">
    <source>
        <dbReference type="SAM" id="Phobius"/>
    </source>
</evidence>
<dbReference type="InterPro" id="IPR036280">
    <property type="entry name" value="Multihaem_cyt_sf"/>
</dbReference>
<keyword evidence="1" id="KW-0812">Transmembrane</keyword>
<reference evidence="2" key="2">
    <citation type="submission" date="2020-10" db="EMBL/GenBank/DDBJ databases">
        <title>Mucilaginibacter sp. nov., isolated from soil.</title>
        <authorList>
            <person name="Jeon C.O."/>
        </authorList>
    </citation>
    <scope>NUCLEOTIDE SEQUENCE</scope>
    <source>
        <strain evidence="2">R11</strain>
    </source>
</reference>
<dbReference type="Proteomes" id="UP000638732">
    <property type="component" value="Unassembled WGS sequence"/>
</dbReference>